<protein>
    <submittedName>
        <fullName evidence="3">Uncharacterized protein</fullName>
    </submittedName>
</protein>
<keyword evidence="4" id="KW-1185">Reference proteome</keyword>
<feature type="transmembrane region" description="Helical" evidence="2">
    <location>
        <begin position="150"/>
        <end position="170"/>
    </location>
</feature>
<sequence length="201" mass="20914">MPKEDADIPLKRKSGGDKAKRGRKKKNYWAVKIALITLIVSGGISFVAEVLLGSVPLLVAILILIALIALGIVFDIIGIAATAAGPKPFLAMASKKVHGAQQCVFLLQHTDQVASFCNDVVGDVCGIVSGAASAAIVLRIVVLAPATPSALLNIIISSVVAALTVGGKAAGKRFALVHSTNILLRAGRVLAFFHIGRQKHK</sequence>
<evidence type="ECO:0000313" key="3">
    <source>
        <dbReference type="EMBL" id="MBC8528861.1"/>
    </source>
</evidence>
<reference evidence="3" key="1">
    <citation type="submission" date="2020-08" db="EMBL/GenBank/DDBJ databases">
        <title>Genome public.</title>
        <authorList>
            <person name="Liu C."/>
            <person name="Sun Q."/>
        </authorList>
    </citation>
    <scope>NUCLEOTIDE SEQUENCE</scope>
    <source>
        <strain evidence="3">NSJ-44</strain>
    </source>
</reference>
<keyword evidence="2" id="KW-0812">Transmembrane</keyword>
<evidence type="ECO:0000256" key="2">
    <source>
        <dbReference type="SAM" id="Phobius"/>
    </source>
</evidence>
<evidence type="ECO:0000313" key="4">
    <source>
        <dbReference type="Proteomes" id="UP000654279"/>
    </source>
</evidence>
<dbReference type="AlphaFoldDB" id="A0A926HN80"/>
<feature type="transmembrane region" description="Helical" evidence="2">
    <location>
        <begin position="57"/>
        <end position="85"/>
    </location>
</feature>
<dbReference type="RefSeq" id="WP_249284814.1">
    <property type="nucleotide sequence ID" value="NZ_JACRSO010000002.1"/>
</dbReference>
<comment type="caution">
    <text evidence="3">The sequence shown here is derived from an EMBL/GenBank/DDBJ whole genome shotgun (WGS) entry which is preliminary data.</text>
</comment>
<accession>A0A926HN80</accession>
<gene>
    <name evidence="3" type="ORF">H8699_05430</name>
</gene>
<evidence type="ECO:0000256" key="1">
    <source>
        <dbReference type="SAM" id="MobiDB-lite"/>
    </source>
</evidence>
<dbReference type="Proteomes" id="UP000654279">
    <property type="component" value="Unassembled WGS sequence"/>
</dbReference>
<name>A0A926HN80_9FIRM</name>
<organism evidence="3 4">
    <name type="scientific">Luoshenia tenuis</name>
    <dbReference type="NCBI Taxonomy" id="2763654"/>
    <lineage>
        <taxon>Bacteria</taxon>
        <taxon>Bacillati</taxon>
        <taxon>Bacillota</taxon>
        <taxon>Clostridia</taxon>
        <taxon>Christensenellales</taxon>
        <taxon>Christensenellaceae</taxon>
        <taxon>Luoshenia</taxon>
    </lineage>
</organism>
<proteinExistence type="predicted"/>
<feature type="compositionally biased region" description="Basic and acidic residues" evidence="1">
    <location>
        <begin position="1"/>
        <end position="19"/>
    </location>
</feature>
<feature type="region of interest" description="Disordered" evidence="1">
    <location>
        <begin position="1"/>
        <end position="21"/>
    </location>
</feature>
<feature type="transmembrane region" description="Helical" evidence="2">
    <location>
        <begin position="28"/>
        <end position="51"/>
    </location>
</feature>
<keyword evidence="2" id="KW-1133">Transmembrane helix</keyword>
<keyword evidence="2" id="KW-0472">Membrane</keyword>
<dbReference type="EMBL" id="JACRSO010000002">
    <property type="protein sequence ID" value="MBC8528861.1"/>
    <property type="molecule type" value="Genomic_DNA"/>
</dbReference>